<dbReference type="Proteomes" id="UP001305414">
    <property type="component" value="Unassembled WGS sequence"/>
</dbReference>
<evidence type="ECO:0000313" key="2">
    <source>
        <dbReference type="Proteomes" id="UP001305414"/>
    </source>
</evidence>
<accession>A0AAN7UWZ8</accession>
<evidence type="ECO:0000313" key="1">
    <source>
        <dbReference type="EMBL" id="KAK5636973.1"/>
    </source>
</evidence>
<gene>
    <name evidence="1" type="ORF">RRF57_012685</name>
</gene>
<protein>
    <submittedName>
        <fullName evidence="1">Uncharacterized protein</fullName>
    </submittedName>
</protein>
<reference evidence="1 2" key="1">
    <citation type="submission" date="2023-10" db="EMBL/GenBank/DDBJ databases">
        <title>Draft genome sequence of Xylaria bambusicola isolate GMP-LS, the root and basal stem rot pathogen of sugarcane in Indonesia.</title>
        <authorList>
            <person name="Selvaraj P."/>
            <person name="Muralishankar V."/>
            <person name="Muruganantham S."/>
            <person name="Sp S."/>
            <person name="Haryani S."/>
            <person name="Lau K.J.X."/>
            <person name="Naqvi N.I."/>
        </authorList>
    </citation>
    <scope>NUCLEOTIDE SEQUENCE [LARGE SCALE GENOMIC DNA]</scope>
    <source>
        <strain evidence="1">GMP-LS</strain>
    </source>
</reference>
<name>A0AAN7UWZ8_9PEZI</name>
<dbReference type="AlphaFoldDB" id="A0AAN7UWZ8"/>
<proteinExistence type="predicted"/>
<organism evidence="1 2">
    <name type="scientific">Xylaria bambusicola</name>
    <dbReference type="NCBI Taxonomy" id="326684"/>
    <lineage>
        <taxon>Eukaryota</taxon>
        <taxon>Fungi</taxon>
        <taxon>Dikarya</taxon>
        <taxon>Ascomycota</taxon>
        <taxon>Pezizomycotina</taxon>
        <taxon>Sordariomycetes</taxon>
        <taxon>Xylariomycetidae</taxon>
        <taxon>Xylariales</taxon>
        <taxon>Xylariaceae</taxon>
        <taxon>Xylaria</taxon>
    </lineage>
</organism>
<sequence>MWTTRRETGGGFGCERRRCKWRSASIRASFLPLSLLGGWARVEQKVKQKSKQKVDVQMSSQRRFPIADFRLCMFIAGKCKSGRAAGQSAAALPP</sequence>
<keyword evidence="2" id="KW-1185">Reference proteome</keyword>
<dbReference type="EMBL" id="JAWHQM010000086">
    <property type="protein sequence ID" value="KAK5636973.1"/>
    <property type="molecule type" value="Genomic_DNA"/>
</dbReference>
<comment type="caution">
    <text evidence="1">The sequence shown here is derived from an EMBL/GenBank/DDBJ whole genome shotgun (WGS) entry which is preliminary data.</text>
</comment>